<dbReference type="STRING" id="573501.SAMN04487999_1451"/>
<feature type="domain" description="DUF1206" evidence="2">
    <location>
        <begin position="11"/>
        <end position="75"/>
    </location>
</feature>
<accession>A0A1M5WYT9</accession>
<keyword evidence="1" id="KW-1133">Transmembrane helix</keyword>
<keyword evidence="1" id="KW-0812">Transmembrane</keyword>
<gene>
    <name evidence="3" type="ORF">DSM01_744</name>
    <name evidence="4" type="ORF">SAMN04487999_1451</name>
</gene>
<feature type="transmembrane region" description="Helical" evidence="1">
    <location>
        <begin position="188"/>
        <end position="207"/>
    </location>
</feature>
<keyword evidence="1" id="KW-0472">Membrane</keyword>
<reference evidence="4" key="1">
    <citation type="submission" date="2016-11" db="EMBL/GenBank/DDBJ databases">
        <authorList>
            <person name="Jaros S."/>
            <person name="Januszkiewicz K."/>
            <person name="Wedrychowicz H."/>
        </authorList>
    </citation>
    <scope>NUCLEOTIDE SEQUENCE [LARGE SCALE GENOMIC DNA]</scope>
    <source>
        <strain evidence="4">DSM 19859</strain>
    </source>
</reference>
<protein>
    <recommendedName>
        <fullName evidence="2">DUF1206 domain-containing protein</fullName>
    </recommendedName>
</protein>
<feature type="domain" description="DUF1206" evidence="2">
    <location>
        <begin position="186"/>
        <end position="252"/>
    </location>
</feature>
<dbReference type="InterPro" id="IPR009597">
    <property type="entry name" value="DUF1206"/>
</dbReference>
<evidence type="ECO:0000313" key="4">
    <source>
        <dbReference type="EMBL" id="SHH92727.1"/>
    </source>
</evidence>
<evidence type="ECO:0000256" key="1">
    <source>
        <dbReference type="SAM" id="Phobius"/>
    </source>
</evidence>
<dbReference type="Pfam" id="PF06724">
    <property type="entry name" value="DUF1206"/>
    <property type="match status" value="3"/>
</dbReference>
<dbReference type="OrthoDB" id="1490880at2"/>
<feature type="domain" description="DUF1206" evidence="2">
    <location>
        <begin position="94"/>
        <end position="160"/>
    </location>
</feature>
<keyword evidence="6" id="KW-1185">Reference proteome</keyword>
<dbReference type="Proteomes" id="UP000184240">
    <property type="component" value="Unassembled WGS sequence"/>
</dbReference>
<reference evidence="5" key="2">
    <citation type="submission" date="2016-11" db="EMBL/GenBank/DDBJ databases">
        <authorList>
            <person name="Varghese N."/>
            <person name="Submissions S."/>
        </authorList>
    </citation>
    <scope>NUCLEOTIDE SEQUENCE [LARGE SCALE GENOMIC DNA]</scope>
    <source>
        <strain evidence="5">DSM 19859</strain>
    </source>
</reference>
<dbReference type="EMBL" id="FQXT01000002">
    <property type="protein sequence ID" value="SHH92727.1"/>
    <property type="molecule type" value="Genomic_DNA"/>
</dbReference>
<evidence type="ECO:0000313" key="6">
    <source>
        <dbReference type="Proteomes" id="UP000290037"/>
    </source>
</evidence>
<feature type="transmembrane region" description="Helical" evidence="1">
    <location>
        <begin position="12"/>
        <end position="32"/>
    </location>
</feature>
<dbReference type="EMBL" id="QOVN01000001">
    <property type="protein sequence ID" value="RXG31598.1"/>
    <property type="molecule type" value="Genomic_DNA"/>
</dbReference>
<dbReference type="AlphaFoldDB" id="A0A1M5WYT9"/>
<name>A0A1M5WYT9_9FLAO</name>
<organism evidence="4 5">
    <name type="scientific">Leeuwenhoekiella palythoae</name>
    <dbReference type="NCBI Taxonomy" id="573501"/>
    <lineage>
        <taxon>Bacteria</taxon>
        <taxon>Pseudomonadati</taxon>
        <taxon>Bacteroidota</taxon>
        <taxon>Flavobacteriia</taxon>
        <taxon>Flavobacteriales</taxon>
        <taxon>Flavobacteriaceae</taxon>
        <taxon>Leeuwenhoekiella</taxon>
    </lineage>
</organism>
<dbReference type="RefSeq" id="WP_072981702.1">
    <property type="nucleotide sequence ID" value="NZ_FQXT01000002.1"/>
</dbReference>
<reference evidence="3 6" key="3">
    <citation type="submission" date="2018-07" db="EMBL/GenBank/DDBJ databases">
        <title>Leeuwenhoekiella genomics.</title>
        <authorList>
            <person name="Tahon G."/>
            <person name="Willems A."/>
        </authorList>
    </citation>
    <scope>NUCLEOTIDE SEQUENCE [LARGE SCALE GENOMIC DNA]</scope>
    <source>
        <strain evidence="3 6">LMG 24856</strain>
    </source>
</reference>
<proteinExistence type="predicted"/>
<feature type="transmembrane region" description="Helical" evidence="1">
    <location>
        <begin position="227"/>
        <end position="248"/>
    </location>
</feature>
<feature type="transmembrane region" description="Helical" evidence="1">
    <location>
        <begin position="94"/>
        <end position="115"/>
    </location>
</feature>
<dbReference type="Proteomes" id="UP000290037">
    <property type="component" value="Unassembled WGS sequence"/>
</dbReference>
<evidence type="ECO:0000313" key="3">
    <source>
        <dbReference type="EMBL" id="RXG31598.1"/>
    </source>
</evidence>
<sequence length="257" mass="26852">MNNKKEKLARAGMVAKGAVYALIGVLTAMAAFNLGGSKSGSDNALQFLAGQPFGQVLLGALAIGLFGYAFYRIYEPVNGPGASWSEAKGFIKRAGFIVSGIFYGALGFTAAKMIVSGSSGSGGNSAVSTLMSKPYGAYIIGFVALCLLGKALFQIYKAYSGKFREDVKESSLSQKERKALIRAGKIGFTSRGIVSGILAFLFFKVALGNGADAGGKVAAFDFLQDNFGAAVMGIVALGLVAYAVFMFIQAKYAQIRI</sequence>
<evidence type="ECO:0000259" key="2">
    <source>
        <dbReference type="Pfam" id="PF06724"/>
    </source>
</evidence>
<evidence type="ECO:0000313" key="5">
    <source>
        <dbReference type="Proteomes" id="UP000184240"/>
    </source>
</evidence>
<feature type="transmembrane region" description="Helical" evidence="1">
    <location>
        <begin position="52"/>
        <end position="74"/>
    </location>
</feature>
<feature type="transmembrane region" description="Helical" evidence="1">
    <location>
        <begin position="135"/>
        <end position="153"/>
    </location>
</feature>